<feature type="active site" evidence="13">
    <location>
        <position position="119"/>
    </location>
</feature>
<dbReference type="EMBL" id="CP049742">
    <property type="protein sequence ID" value="QPC48469.1"/>
    <property type="molecule type" value="Genomic_DNA"/>
</dbReference>
<evidence type="ECO:0000256" key="1">
    <source>
        <dbReference type="ARBA" id="ARBA00003217"/>
    </source>
</evidence>
<feature type="domain" description="Peptidase S11 D-Ala-D-Ala carboxypeptidase A C-terminal" evidence="16">
    <location>
        <begin position="300"/>
        <end position="411"/>
    </location>
</feature>
<dbReference type="InterPro" id="IPR037167">
    <property type="entry name" value="Peptidase_S11_C_sf"/>
</dbReference>
<dbReference type="AlphaFoldDB" id="A0A7S8HGY0"/>
<dbReference type="Gene3D" id="2.60.410.10">
    <property type="entry name" value="D-Ala-D-Ala carboxypeptidase, C-terminal domain"/>
    <property type="match status" value="1"/>
</dbReference>
<keyword evidence="18" id="KW-1185">Reference proteome</keyword>
<sequence>MMTVLMLSVGVIQTNQANAATDTLAVNADAAILIDAKTGKVLYEKNADTALGVASMTKMMTEYLLLEAIEDGRVTFDQQYNVSEVVYKVSQDRALSNVPLRADGTYSVQELYEAMVIYSANGATMALAEVIAGSETEFVKLMNEKGNELGLKEFRFVNSSGLNNRDLKGMHPEGTGPEDENIMSAKDTALLAQKLLTEFPEVLETSGISRKVFRDGTDDAIKMDNWNWMLPGLLFEYEGVDGIKTGTTDFAGYCFTATAERNGQRYITVVMNAKNADGQGSYQARFGETKKMLDFAFGQHTKEEVLPAGYTMEAAKTLPVTKGKEDSVQIETEKALEMIIRNGQAENYTPVFTVDESLLNEDGQLTAPIEKGTRVGYIKLQYNGEGEESYLTEELAQATEIPVVTTVSVEKANWFVLSMRGIGGFFSGIWDSIASTVKGWF</sequence>
<dbReference type="SUPFAM" id="SSF69189">
    <property type="entry name" value="Penicillin-binding protein associated domain"/>
    <property type="match status" value="1"/>
</dbReference>
<dbReference type="GO" id="GO:0009002">
    <property type="term" value="F:serine-type D-Ala-D-Ala carboxypeptidase activity"/>
    <property type="evidence" value="ECO:0007669"/>
    <property type="project" value="UniProtKB-EC"/>
</dbReference>
<comment type="function">
    <text evidence="1">Removes C-terminal D-alanyl residues from sugar-peptide cell wall precursors.</text>
</comment>
<dbReference type="GO" id="GO:0009252">
    <property type="term" value="P:peptidoglycan biosynthetic process"/>
    <property type="evidence" value="ECO:0007669"/>
    <property type="project" value="UniProtKB-UniPathway"/>
</dbReference>
<evidence type="ECO:0000256" key="10">
    <source>
        <dbReference type="ARBA" id="ARBA00022984"/>
    </source>
</evidence>
<evidence type="ECO:0000256" key="6">
    <source>
        <dbReference type="ARBA" id="ARBA00022670"/>
    </source>
</evidence>
<evidence type="ECO:0000313" key="17">
    <source>
        <dbReference type="EMBL" id="QPC48469.1"/>
    </source>
</evidence>
<evidence type="ECO:0000259" key="16">
    <source>
        <dbReference type="SMART" id="SM00936"/>
    </source>
</evidence>
<reference evidence="17 18" key="1">
    <citation type="submission" date="2019-07" db="EMBL/GenBank/DDBJ databases">
        <title>Genome sequence of 2 isolates from Red Sea Mangroves.</title>
        <authorList>
            <person name="Sefrji F."/>
            <person name="Michoud G."/>
            <person name="Merlino G."/>
            <person name="Daffonchio D."/>
        </authorList>
    </citation>
    <scope>NUCLEOTIDE SEQUENCE [LARGE SCALE GENOMIC DNA]</scope>
    <source>
        <strain evidence="17 18">R1DC41</strain>
    </source>
</reference>
<evidence type="ECO:0000256" key="13">
    <source>
        <dbReference type="PIRSR" id="PIRSR618044-1"/>
    </source>
</evidence>
<dbReference type="SMART" id="SM00936">
    <property type="entry name" value="PBP5_C"/>
    <property type="match status" value="1"/>
</dbReference>
<dbReference type="InterPro" id="IPR001967">
    <property type="entry name" value="Peptidase_S11_N"/>
</dbReference>
<dbReference type="InterPro" id="IPR018044">
    <property type="entry name" value="Peptidase_S11"/>
</dbReference>
<evidence type="ECO:0000256" key="14">
    <source>
        <dbReference type="PIRSR" id="PIRSR618044-2"/>
    </source>
</evidence>
<keyword evidence="10" id="KW-0573">Peptidoglycan synthesis</keyword>
<dbReference type="GO" id="GO:0006508">
    <property type="term" value="P:proteolysis"/>
    <property type="evidence" value="ECO:0007669"/>
    <property type="project" value="UniProtKB-KW"/>
</dbReference>
<dbReference type="SUPFAM" id="SSF56601">
    <property type="entry name" value="beta-lactamase/transpeptidase-like"/>
    <property type="match status" value="1"/>
</dbReference>
<evidence type="ECO:0000256" key="9">
    <source>
        <dbReference type="ARBA" id="ARBA00022960"/>
    </source>
</evidence>
<dbReference type="Pfam" id="PF07943">
    <property type="entry name" value="PBP5_C"/>
    <property type="match status" value="1"/>
</dbReference>
<feature type="active site" description="Proton acceptor" evidence="13">
    <location>
        <position position="58"/>
    </location>
</feature>
<comment type="similarity">
    <text evidence="3 15">Belongs to the peptidase S11 family.</text>
</comment>
<dbReference type="PRINTS" id="PR00725">
    <property type="entry name" value="DADACBPTASE1"/>
</dbReference>
<dbReference type="Pfam" id="PF00768">
    <property type="entry name" value="Peptidase_S11"/>
    <property type="match status" value="1"/>
</dbReference>
<evidence type="ECO:0000256" key="7">
    <source>
        <dbReference type="ARBA" id="ARBA00022729"/>
    </source>
</evidence>
<proteinExistence type="inferred from homology"/>
<keyword evidence="8" id="KW-0378">Hydrolase</keyword>
<evidence type="ECO:0000256" key="4">
    <source>
        <dbReference type="ARBA" id="ARBA00012448"/>
    </source>
</evidence>
<evidence type="ECO:0000313" key="18">
    <source>
        <dbReference type="Proteomes" id="UP000593626"/>
    </source>
</evidence>
<dbReference type="InterPro" id="IPR012338">
    <property type="entry name" value="Beta-lactam/transpept-like"/>
</dbReference>
<comment type="pathway">
    <text evidence="2">Cell wall biogenesis; peptidoglycan biosynthesis.</text>
</comment>
<evidence type="ECO:0000256" key="8">
    <source>
        <dbReference type="ARBA" id="ARBA00022801"/>
    </source>
</evidence>
<feature type="active site" description="Acyl-ester intermediate" evidence="13">
    <location>
        <position position="55"/>
    </location>
</feature>
<dbReference type="RefSeq" id="WP_420844624.1">
    <property type="nucleotide sequence ID" value="NZ_CP049742.1"/>
</dbReference>
<dbReference type="UniPathway" id="UPA00219"/>
<evidence type="ECO:0000256" key="15">
    <source>
        <dbReference type="RuleBase" id="RU004016"/>
    </source>
</evidence>
<keyword evidence="6" id="KW-0645">Protease</keyword>
<keyword evidence="7" id="KW-0732">Signal</keyword>
<organism evidence="17 18">
    <name type="scientific">Mangrovibacillus cuniculi</name>
    <dbReference type="NCBI Taxonomy" id="2593652"/>
    <lineage>
        <taxon>Bacteria</taxon>
        <taxon>Bacillati</taxon>
        <taxon>Bacillota</taxon>
        <taxon>Bacilli</taxon>
        <taxon>Bacillales</taxon>
        <taxon>Bacillaceae</taxon>
        <taxon>Mangrovibacillus</taxon>
    </lineage>
</organism>
<accession>A0A7S8HGY0</accession>
<keyword evidence="9" id="KW-0133">Cell shape</keyword>
<name>A0A7S8HGY0_9BACI</name>
<evidence type="ECO:0000256" key="5">
    <source>
        <dbReference type="ARBA" id="ARBA00022645"/>
    </source>
</evidence>
<protein>
    <recommendedName>
        <fullName evidence="4">serine-type D-Ala-D-Ala carboxypeptidase</fullName>
        <ecNumber evidence="4">3.4.16.4</ecNumber>
    </recommendedName>
</protein>
<dbReference type="InterPro" id="IPR012907">
    <property type="entry name" value="Peptidase_S11_C"/>
</dbReference>
<dbReference type="KEGG" id="mcui:G8O30_13745"/>
<dbReference type="Gene3D" id="3.40.710.10">
    <property type="entry name" value="DD-peptidase/beta-lactamase superfamily"/>
    <property type="match status" value="1"/>
</dbReference>
<dbReference type="Proteomes" id="UP000593626">
    <property type="component" value="Chromosome"/>
</dbReference>
<keyword evidence="5 17" id="KW-0121">Carboxypeptidase</keyword>
<evidence type="ECO:0000256" key="11">
    <source>
        <dbReference type="ARBA" id="ARBA00023316"/>
    </source>
</evidence>
<dbReference type="GO" id="GO:0008360">
    <property type="term" value="P:regulation of cell shape"/>
    <property type="evidence" value="ECO:0007669"/>
    <property type="project" value="UniProtKB-KW"/>
</dbReference>
<feature type="binding site" evidence="14">
    <location>
        <position position="244"/>
    </location>
    <ligand>
        <name>substrate</name>
    </ligand>
</feature>
<dbReference type="GO" id="GO:0071555">
    <property type="term" value="P:cell wall organization"/>
    <property type="evidence" value="ECO:0007669"/>
    <property type="project" value="UniProtKB-KW"/>
</dbReference>
<keyword evidence="11" id="KW-0961">Cell wall biogenesis/degradation</keyword>
<dbReference type="PANTHER" id="PTHR21581">
    <property type="entry name" value="D-ALANYL-D-ALANINE CARBOXYPEPTIDASE"/>
    <property type="match status" value="1"/>
</dbReference>
<evidence type="ECO:0000256" key="3">
    <source>
        <dbReference type="ARBA" id="ARBA00007164"/>
    </source>
</evidence>
<dbReference type="EC" id="3.4.16.4" evidence="4"/>
<gene>
    <name evidence="17" type="ORF">G8O30_13745</name>
</gene>
<dbReference type="InterPro" id="IPR015956">
    <property type="entry name" value="Peniciliin-bd_prot_C_sf"/>
</dbReference>
<evidence type="ECO:0000256" key="2">
    <source>
        <dbReference type="ARBA" id="ARBA00004752"/>
    </source>
</evidence>
<dbReference type="PANTHER" id="PTHR21581:SF11">
    <property type="entry name" value="D-ALANYL-D-ALANINE CARBOXYPEPTIDASE DACA"/>
    <property type="match status" value="1"/>
</dbReference>
<comment type="catalytic activity">
    <reaction evidence="12">
        <text>Preferential cleavage: (Ac)2-L-Lys-D-Ala-|-D-Ala. Also transpeptidation of peptidyl-alanyl moieties that are N-acyl substituents of D-alanine.</text>
        <dbReference type="EC" id="3.4.16.4"/>
    </reaction>
</comment>
<evidence type="ECO:0000256" key="12">
    <source>
        <dbReference type="ARBA" id="ARBA00034000"/>
    </source>
</evidence>